<evidence type="ECO:0000256" key="3">
    <source>
        <dbReference type="ARBA" id="ARBA00012438"/>
    </source>
</evidence>
<dbReference type="PIRSF" id="PIRSF037532">
    <property type="entry name" value="STHK_NtrY"/>
    <property type="match status" value="1"/>
</dbReference>
<dbReference type="CDD" id="cd00082">
    <property type="entry name" value="HisKA"/>
    <property type="match status" value="1"/>
</dbReference>
<dbReference type="Gene3D" id="3.30.450.20">
    <property type="entry name" value="PAS domain"/>
    <property type="match status" value="1"/>
</dbReference>
<keyword evidence="9 18" id="KW-0418">Kinase</keyword>
<evidence type="ECO:0000313" key="19">
    <source>
        <dbReference type="Proteomes" id="UP000323671"/>
    </source>
</evidence>
<keyword evidence="13 15" id="KW-0472">Membrane</keyword>
<dbReference type="Gene3D" id="1.10.287.130">
    <property type="match status" value="1"/>
</dbReference>
<evidence type="ECO:0000256" key="14">
    <source>
        <dbReference type="SAM" id="Coils"/>
    </source>
</evidence>
<dbReference type="Gene3D" id="6.10.340.10">
    <property type="match status" value="1"/>
</dbReference>
<name>A0A5C1E3L6_9RHOO</name>
<dbReference type="InterPro" id="IPR045671">
    <property type="entry name" value="NtrY-like_N"/>
</dbReference>
<dbReference type="SMART" id="SM00387">
    <property type="entry name" value="HATPase_c"/>
    <property type="match status" value="1"/>
</dbReference>
<dbReference type="SMART" id="SM00388">
    <property type="entry name" value="HisKA"/>
    <property type="match status" value="1"/>
</dbReference>
<evidence type="ECO:0000256" key="6">
    <source>
        <dbReference type="ARBA" id="ARBA00022679"/>
    </source>
</evidence>
<dbReference type="CDD" id="cd06225">
    <property type="entry name" value="HAMP"/>
    <property type="match status" value="1"/>
</dbReference>
<feature type="transmembrane region" description="Helical" evidence="15">
    <location>
        <begin position="71"/>
        <end position="93"/>
    </location>
</feature>
<dbReference type="SUPFAM" id="SSF55785">
    <property type="entry name" value="PYP-like sensor domain (PAS domain)"/>
    <property type="match status" value="1"/>
</dbReference>
<keyword evidence="6" id="KW-0808">Transferase</keyword>
<dbReference type="PANTHER" id="PTHR43065">
    <property type="entry name" value="SENSOR HISTIDINE KINASE"/>
    <property type="match status" value="1"/>
</dbReference>
<dbReference type="Pfam" id="PF00672">
    <property type="entry name" value="HAMP"/>
    <property type="match status" value="1"/>
</dbReference>
<dbReference type="InterPro" id="IPR005467">
    <property type="entry name" value="His_kinase_dom"/>
</dbReference>
<dbReference type="EC" id="2.7.13.3" evidence="3"/>
<comment type="catalytic activity">
    <reaction evidence="1">
        <text>ATP + protein L-histidine = ADP + protein N-phospho-L-histidine.</text>
        <dbReference type="EC" id="2.7.13.3"/>
    </reaction>
</comment>
<comment type="subcellular location">
    <subcellularLocation>
        <location evidence="2">Cell membrane</location>
        <topology evidence="2">Multi-pass membrane protein</topology>
    </subcellularLocation>
</comment>
<protein>
    <recommendedName>
        <fullName evidence="3">histidine kinase</fullName>
        <ecNumber evidence="3">2.7.13.3</ecNumber>
    </recommendedName>
</protein>
<keyword evidence="10" id="KW-0067">ATP-binding</keyword>
<dbReference type="GO" id="GO:0005524">
    <property type="term" value="F:ATP binding"/>
    <property type="evidence" value="ECO:0007669"/>
    <property type="project" value="UniProtKB-KW"/>
</dbReference>
<evidence type="ECO:0000256" key="10">
    <source>
        <dbReference type="ARBA" id="ARBA00022840"/>
    </source>
</evidence>
<dbReference type="SUPFAM" id="SSF55874">
    <property type="entry name" value="ATPase domain of HSP90 chaperone/DNA topoisomerase II/histidine kinase"/>
    <property type="match status" value="1"/>
</dbReference>
<evidence type="ECO:0000256" key="2">
    <source>
        <dbReference type="ARBA" id="ARBA00004651"/>
    </source>
</evidence>
<evidence type="ECO:0000313" key="18">
    <source>
        <dbReference type="EMBL" id="QEL63501.1"/>
    </source>
</evidence>
<dbReference type="SUPFAM" id="SSF47384">
    <property type="entry name" value="Homodimeric domain of signal transducing histidine kinase"/>
    <property type="match status" value="1"/>
</dbReference>
<evidence type="ECO:0000256" key="4">
    <source>
        <dbReference type="ARBA" id="ARBA00022475"/>
    </source>
</evidence>
<keyword evidence="4" id="KW-1003">Cell membrane</keyword>
<dbReference type="InterPro" id="IPR003660">
    <property type="entry name" value="HAMP_dom"/>
</dbReference>
<dbReference type="Pfam" id="PF08448">
    <property type="entry name" value="PAS_4"/>
    <property type="match status" value="1"/>
</dbReference>
<evidence type="ECO:0000256" key="13">
    <source>
        <dbReference type="ARBA" id="ARBA00023136"/>
    </source>
</evidence>
<evidence type="ECO:0000259" key="16">
    <source>
        <dbReference type="PROSITE" id="PS50109"/>
    </source>
</evidence>
<dbReference type="InterPro" id="IPR035965">
    <property type="entry name" value="PAS-like_dom_sf"/>
</dbReference>
<evidence type="ECO:0000256" key="1">
    <source>
        <dbReference type="ARBA" id="ARBA00000085"/>
    </source>
</evidence>
<dbReference type="GO" id="GO:0000155">
    <property type="term" value="F:phosphorelay sensor kinase activity"/>
    <property type="evidence" value="ECO:0007669"/>
    <property type="project" value="InterPro"/>
</dbReference>
<dbReference type="InterPro" id="IPR003661">
    <property type="entry name" value="HisK_dim/P_dom"/>
</dbReference>
<evidence type="ECO:0000256" key="15">
    <source>
        <dbReference type="SAM" id="Phobius"/>
    </source>
</evidence>
<keyword evidence="11 15" id="KW-1133">Transmembrane helix</keyword>
<dbReference type="GO" id="GO:0005886">
    <property type="term" value="C:plasma membrane"/>
    <property type="evidence" value="ECO:0007669"/>
    <property type="project" value="UniProtKB-SubCell"/>
</dbReference>
<evidence type="ECO:0000256" key="8">
    <source>
        <dbReference type="ARBA" id="ARBA00022741"/>
    </source>
</evidence>
<dbReference type="PANTHER" id="PTHR43065:SF10">
    <property type="entry name" value="PEROXIDE STRESS-ACTIVATED HISTIDINE KINASE MAK3"/>
    <property type="match status" value="1"/>
</dbReference>
<dbReference type="InterPro" id="IPR036097">
    <property type="entry name" value="HisK_dim/P_sf"/>
</dbReference>
<keyword evidence="5" id="KW-0597">Phosphoprotein</keyword>
<reference evidence="18 19" key="1">
    <citation type="submission" date="2017-07" db="EMBL/GenBank/DDBJ databases">
        <title>Complete genome sequence of Oryzomicrobium terrae TPP412.</title>
        <authorList>
            <person name="Chiu L.-W."/>
            <person name="Lo K.-J."/>
            <person name="Tsai Y.-M."/>
            <person name="Lin S.-S."/>
            <person name="Kuo C.-H."/>
            <person name="Liu C.-T."/>
        </authorList>
    </citation>
    <scope>NUCLEOTIDE SEQUENCE [LARGE SCALE GENOMIC DNA]</scope>
    <source>
        <strain evidence="18 19">TPP412</strain>
    </source>
</reference>
<dbReference type="RefSeq" id="WP_149424489.1">
    <property type="nucleotide sequence ID" value="NZ_CP022579.1"/>
</dbReference>
<dbReference type="InterPro" id="IPR036890">
    <property type="entry name" value="HATPase_C_sf"/>
</dbReference>
<dbReference type="PRINTS" id="PR00344">
    <property type="entry name" value="BCTRLSENSOR"/>
</dbReference>
<keyword evidence="12" id="KW-0902">Two-component regulatory system</keyword>
<dbReference type="EMBL" id="CP022579">
    <property type="protein sequence ID" value="QEL63501.1"/>
    <property type="molecule type" value="Genomic_DNA"/>
</dbReference>
<evidence type="ECO:0000256" key="12">
    <source>
        <dbReference type="ARBA" id="ARBA00023012"/>
    </source>
</evidence>
<evidence type="ECO:0000256" key="7">
    <source>
        <dbReference type="ARBA" id="ARBA00022692"/>
    </source>
</evidence>
<dbReference type="InterPro" id="IPR003594">
    <property type="entry name" value="HATPase_dom"/>
</dbReference>
<dbReference type="PROSITE" id="PS50109">
    <property type="entry name" value="HIS_KIN"/>
    <property type="match status" value="1"/>
</dbReference>
<dbReference type="AlphaFoldDB" id="A0A5C1E3L6"/>
<keyword evidence="7 15" id="KW-0812">Transmembrane</keyword>
<dbReference type="InterPro" id="IPR004358">
    <property type="entry name" value="Sig_transdc_His_kin-like_C"/>
</dbReference>
<dbReference type="Pfam" id="PF19312">
    <property type="entry name" value="NtrY_N"/>
    <property type="match status" value="1"/>
</dbReference>
<feature type="transmembrane region" description="Helical" evidence="15">
    <location>
        <begin position="34"/>
        <end position="59"/>
    </location>
</feature>
<feature type="coiled-coil region" evidence="14">
    <location>
        <begin position="339"/>
        <end position="366"/>
    </location>
</feature>
<dbReference type="PROSITE" id="PS50885">
    <property type="entry name" value="HAMP"/>
    <property type="match status" value="1"/>
</dbReference>
<dbReference type="InterPro" id="IPR013656">
    <property type="entry name" value="PAS_4"/>
</dbReference>
<proteinExistence type="predicted"/>
<feature type="domain" description="HAMP" evidence="17">
    <location>
        <begin position="299"/>
        <end position="351"/>
    </location>
</feature>
<organism evidence="18 19">
    <name type="scientific">Oryzomicrobium terrae</name>
    <dbReference type="NCBI Taxonomy" id="1735038"/>
    <lineage>
        <taxon>Bacteria</taxon>
        <taxon>Pseudomonadati</taxon>
        <taxon>Pseudomonadota</taxon>
        <taxon>Betaproteobacteria</taxon>
        <taxon>Rhodocyclales</taxon>
        <taxon>Rhodocyclaceae</taxon>
        <taxon>Oryzomicrobium</taxon>
    </lineage>
</organism>
<dbReference type="Gene3D" id="3.30.565.10">
    <property type="entry name" value="Histidine kinase-like ATPase, C-terminal domain"/>
    <property type="match status" value="1"/>
</dbReference>
<keyword evidence="19" id="KW-1185">Reference proteome</keyword>
<dbReference type="SMART" id="SM00304">
    <property type="entry name" value="HAMP"/>
    <property type="match status" value="1"/>
</dbReference>
<evidence type="ECO:0000256" key="5">
    <source>
        <dbReference type="ARBA" id="ARBA00022553"/>
    </source>
</evidence>
<feature type="transmembrane region" description="Helical" evidence="15">
    <location>
        <begin position="274"/>
        <end position="298"/>
    </location>
</feature>
<evidence type="ECO:0000259" key="17">
    <source>
        <dbReference type="PROSITE" id="PS50885"/>
    </source>
</evidence>
<evidence type="ECO:0000256" key="9">
    <source>
        <dbReference type="ARBA" id="ARBA00022777"/>
    </source>
</evidence>
<accession>A0A5C1E3L6</accession>
<evidence type="ECO:0000256" key="11">
    <source>
        <dbReference type="ARBA" id="ARBA00022989"/>
    </source>
</evidence>
<dbReference type="Pfam" id="PF02518">
    <property type="entry name" value="HATPase_c"/>
    <property type="match status" value="1"/>
</dbReference>
<dbReference type="InterPro" id="IPR017232">
    <property type="entry name" value="NtrY"/>
</dbReference>
<feature type="domain" description="Histidine kinase" evidence="16">
    <location>
        <begin position="491"/>
        <end position="714"/>
    </location>
</feature>
<dbReference type="Proteomes" id="UP000323671">
    <property type="component" value="Chromosome"/>
</dbReference>
<dbReference type="KEGG" id="otr:OTERR_00250"/>
<keyword evidence="8" id="KW-0547">Nucleotide-binding</keyword>
<dbReference type="SUPFAM" id="SSF158472">
    <property type="entry name" value="HAMP domain-like"/>
    <property type="match status" value="1"/>
</dbReference>
<dbReference type="Pfam" id="PF00512">
    <property type="entry name" value="HisKA"/>
    <property type="match status" value="1"/>
</dbReference>
<sequence length="723" mass="77696">MKLLIAVAAALGGFLLLLLTLASGNTPLFTRQYPWLLVGNLVVALSLVGLVGWQFALLAREHRAKVFGSKLKLRLVLFFGLMAVVPGALVYGVSVRFVTKSIESWFDVRVEKALESGLNLGRSALDTRLAEFTARGRAVAQELADRPDVQRRVMLNRLREQADAETALLVTAQGQLLASASAGLSNLLPALPTTSQLKQARLNRGLAEVEGEGGQDLTLRVLLPISTFSLGEEPRYLQLSQPVPKALAANAEAVQAVYRDYQELALARSGLTRLYALSLTLTLLLALLGAIALAFVLARRLSAPLSILAEGTQAVAAGDFTPRQAIYSRDELGVLTQSFSRMTRQLDDARRETERHRAELESARAYLEEILGNLSAGVLAFDRRFVLHAANQGAGHILGDDLTGLIGEPADSWPRLADYGRAIRDAFADNPDEDWQREVDLVGTDGAHRILLVRGSTLPAASGGGFVVVFDDVSQLIAAQRAAAWGEVARRLAHEIKNPLTPIQLSAERLQVKLADKLANGDADLLQRSTTTIINQVQAMKHMVDDFRDYARLPPPELRPLDLNALVGEVLGLYETSQVPVVADLSPDLPPVLGDATQLRQIIHNLLRNAQDAVEGLGGSGVEEATGPAPAPRIELTTALAGRYAELLVADNGCGFPAEVLARAFEPYTTTKAKGTGLGLAIVRKIADEHGGDVILSNRAPRGALIRVRIPLATAPADARPVA</sequence>
<gene>
    <name evidence="18" type="ORF">OTERR_00250</name>
</gene>
<keyword evidence="14" id="KW-0175">Coiled coil</keyword>